<comment type="caution">
    <text evidence="1">The sequence shown here is derived from an EMBL/GenBank/DDBJ whole genome shotgun (WGS) entry which is preliminary data.</text>
</comment>
<feature type="non-terminal residue" evidence="1">
    <location>
        <position position="1"/>
    </location>
</feature>
<reference evidence="1 2" key="1">
    <citation type="submission" date="2020-02" db="EMBL/GenBank/DDBJ databases">
        <title>Draft genome sequence of Haematococcus lacustris strain NIES-144.</title>
        <authorList>
            <person name="Morimoto D."/>
            <person name="Nakagawa S."/>
            <person name="Yoshida T."/>
            <person name="Sawayama S."/>
        </authorList>
    </citation>
    <scope>NUCLEOTIDE SEQUENCE [LARGE SCALE GENOMIC DNA]</scope>
    <source>
        <strain evidence="1 2">NIES-144</strain>
    </source>
</reference>
<name>A0A699YS55_HAELA</name>
<dbReference type="EMBL" id="BLLF01000013">
    <property type="protein sequence ID" value="GFH05912.1"/>
    <property type="molecule type" value="Genomic_DNA"/>
</dbReference>
<dbReference type="AlphaFoldDB" id="A0A699YS55"/>
<evidence type="ECO:0000313" key="2">
    <source>
        <dbReference type="Proteomes" id="UP000485058"/>
    </source>
</evidence>
<accession>A0A699YS55</accession>
<feature type="non-terminal residue" evidence="1">
    <location>
        <position position="74"/>
    </location>
</feature>
<proteinExistence type="predicted"/>
<evidence type="ECO:0000313" key="1">
    <source>
        <dbReference type="EMBL" id="GFH05912.1"/>
    </source>
</evidence>
<organism evidence="1 2">
    <name type="scientific">Haematococcus lacustris</name>
    <name type="common">Green alga</name>
    <name type="synonym">Haematococcus pluvialis</name>
    <dbReference type="NCBI Taxonomy" id="44745"/>
    <lineage>
        <taxon>Eukaryota</taxon>
        <taxon>Viridiplantae</taxon>
        <taxon>Chlorophyta</taxon>
        <taxon>core chlorophytes</taxon>
        <taxon>Chlorophyceae</taxon>
        <taxon>CS clade</taxon>
        <taxon>Chlamydomonadales</taxon>
        <taxon>Haematococcaceae</taxon>
        <taxon>Haematococcus</taxon>
    </lineage>
</organism>
<sequence>GGRPPSSGAKDQAAVRYVTQLQSELNTVAAVLEDDVSFLQEVQRGEQAVAVDLDPTAELAKLTKKFNMWHREYE</sequence>
<keyword evidence="2" id="KW-1185">Reference proteome</keyword>
<dbReference type="Proteomes" id="UP000485058">
    <property type="component" value="Unassembled WGS sequence"/>
</dbReference>
<gene>
    <name evidence="1" type="ORF">HaLaN_00454</name>
</gene>
<protein>
    <submittedName>
        <fullName evidence="1">MYO3 protein</fullName>
    </submittedName>
</protein>